<dbReference type="AlphaFoldDB" id="A0A0P9CKA4"/>
<feature type="transmembrane region" description="Helical" evidence="1">
    <location>
        <begin position="156"/>
        <end position="177"/>
    </location>
</feature>
<organism evidence="2 3">
    <name type="scientific">Alicyclobacillus ferrooxydans</name>
    <dbReference type="NCBI Taxonomy" id="471514"/>
    <lineage>
        <taxon>Bacteria</taxon>
        <taxon>Bacillati</taxon>
        <taxon>Bacillota</taxon>
        <taxon>Bacilli</taxon>
        <taxon>Bacillales</taxon>
        <taxon>Alicyclobacillaceae</taxon>
        <taxon>Alicyclobacillus</taxon>
    </lineage>
</organism>
<feature type="transmembrane region" description="Helical" evidence="1">
    <location>
        <begin position="107"/>
        <end position="135"/>
    </location>
</feature>
<proteinExistence type="predicted"/>
<protein>
    <recommendedName>
        <fullName evidence="4">DUF4149 domain-containing protein</fullName>
    </recommendedName>
</protein>
<feature type="transmembrane region" description="Helical" evidence="1">
    <location>
        <begin position="7"/>
        <end position="27"/>
    </location>
</feature>
<sequence length="178" mass="20200">MIRKLTWWVVLLPIVMFIAMAIHSVFWLNFAHVLAGVLWTGADIFMGFMVGPILRKLLPDQRKAFINWLVPKTMIYLPVLAFTTGTAGWTMASWLRMMVPGNPERPWIIGALVVITILAVTGFGFLLPTSIRTYLELQKPTPSLEKVFRLNRRNNSFAGIQGLFQVIIIFIMAHLVMG</sequence>
<dbReference type="Proteomes" id="UP000050482">
    <property type="component" value="Unassembled WGS sequence"/>
</dbReference>
<reference evidence="2 3" key="1">
    <citation type="submission" date="2015-09" db="EMBL/GenBank/DDBJ databases">
        <title>Draft genome sequence of Alicyclobacillus ferrooxydans DSM 22381.</title>
        <authorList>
            <person name="Hemp J."/>
        </authorList>
    </citation>
    <scope>NUCLEOTIDE SEQUENCE [LARGE SCALE GENOMIC DNA]</scope>
    <source>
        <strain evidence="2 3">TC-34</strain>
    </source>
</reference>
<evidence type="ECO:0000256" key="1">
    <source>
        <dbReference type="SAM" id="Phobius"/>
    </source>
</evidence>
<keyword evidence="1" id="KW-0812">Transmembrane</keyword>
<gene>
    <name evidence="2" type="ORF">AN477_12590</name>
</gene>
<evidence type="ECO:0008006" key="4">
    <source>
        <dbReference type="Google" id="ProtNLM"/>
    </source>
</evidence>
<name>A0A0P9CKA4_9BACL</name>
<accession>A0A0P9CKA4</accession>
<feature type="transmembrane region" description="Helical" evidence="1">
    <location>
        <begin position="33"/>
        <end position="54"/>
    </location>
</feature>
<keyword evidence="1" id="KW-0472">Membrane</keyword>
<dbReference type="PATRIC" id="fig|471514.4.peg.1611"/>
<keyword evidence="1" id="KW-1133">Transmembrane helix</keyword>
<feature type="transmembrane region" description="Helical" evidence="1">
    <location>
        <begin position="75"/>
        <end position="95"/>
    </location>
</feature>
<evidence type="ECO:0000313" key="3">
    <source>
        <dbReference type="Proteomes" id="UP000050482"/>
    </source>
</evidence>
<evidence type="ECO:0000313" key="2">
    <source>
        <dbReference type="EMBL" id="KPV43447.1"/>
    </source>
</evidence>
<keyword evidence="3" id="KW-1185">Reference proteome</keyword>
<comment type="caution">
    <text evidence="2">The sequence shown here is derived from an EMBL/GenBank/DDBJ whole genome shotgun (WGS) entry which is preliminary data.</text>
</comment>
<dbReference type="EMBL" id="LJCO01000051">
    <property type="protein sequence ID" value="KPV43447.1"/>
    <property type="molecule type" value="Genomic_DNA"/>
</dbReference>